<feature type="compositionally biased region" description="Low complexity" evidence="1">
    <location>
        <begin position="1205"/>
        <end position="1214"/>
    </location>
</feature>
<dbReference type="VEuPathDB" id="ToxoDB:TGMAS_229370"/>
<feature type="region of interest" description="Disordered" evidence="1">
    <location>
        <begin position="1182"/>
        <end position="1245"/>
    </location>
</feature>
<evidence type="ECO:0000313" key="2">
    <source>
        <dbReference type="EMBL" id="KFH17621.1"/>
    </source>
</evidence>
<gene>
    <name evidence="2" type="ORF">TGMAS_229370</name>
</gene>
<feature type="compositionally biased region" description="Polar residues" evidence="1">
    <location>
        <begin position="1218"/>
        <end position="1241"/>
    </location>
</feature>
<comment type="caution">
    <text evidence="2">The sequence shown here is derived from an EMBL/GenBank/DDBJ whole genome shotgun (WGS) entry which is preliminary data.</text>
</comment>
<feature type="region of interest" description="Disordered" evidence="1">
    <location>
        <begin position="1307"/>
        <end position="1356"/>
    </location>
</feature>
<feature type="compositionally biased region" description="Polar residues" evidence="1">
    <location>
        <begin position="81"/>
        <end position="104"/>
    </location>
</feature>
<feature type="region of interest" description="Disordered" evidence="1">
    <location>
        <begin position="73"/>
        <end position="123"/>
    </location>
</feature>
<feature type="region of interest" description="Disordered" evidence="1">
    <location>
        <begin position="187"/>
        <end position="231"/>
    </location>
</feature>
<dbReference type="Proteomes" id="UP000028821">
    <property type="component" value="Unassembled WGS sequence"/>
</dbReference>
<feature type="region of interest" description="Disordered" evidence="1">
    <location>
        <begin position="264"/>
        <end position="289"/>
    </location>
</feature>
<proteinExistence type="predicted"/>
<name>A0A086QYD9_TOXGO</name>
<feature type="compositionally biased region" description="Polar residues" evidence="1">
    <location>
        <begin position="275"/>
        <end position="289"/>
    </location>
</feature>
<feature type="region of interest" description="Disordered" evidence="1">
    <location>
        <begin position="309"/>
        <end position="350"/>
    </location>
</feature>
<dbReference type="OrthoDB" id="346650at2759"/>
<reference evidence="2 3" key="1">
    <citation type="submission" date="2014-04" db="EMBL/GenBank/DDBJ databases">
        <authorList>
            <person name="Sibley D."/>
            <person name="Venepally P."/>
            <person name="Karamycheva S."/>
            <person name="Hadjithomas M."/>
            <person name="Khan A."/>
            <person name="Brunk B."/>
            <person name="Roos D."/>
            <person name="Caler E."/>
            <person name="Lorenzi H."/>
        </authorList>
    </citation>
    <scope>NUCLEOTIDE SEQUENCE [LARGE SCALE GENOMIC DNA]</scope>
    <source>
        <strain evidence="2 3">MAS</strain>
    </source>
</reference>
<feature type="compositionally biased region" description="Polar residues" evidence="1">
    <location>
        <begin position="326"/>
        <end position="338"/>
    </location>
</feature>
<accession>A0A086QYD9</accession>
<feature type="compositionally biased region" description="Pro residues" evidence="1">
    <location>
        <begin position="15"/>
        <end position="27"/>
    </location>
</feature>
<feature type="compositionally biased region" description="Basic and acidic residues" evidence="1">
    <location>
        <begin position="1683"/>
        <end position="1700"/>
    </location>
</feature>
<organism evidence="2 3">
    <name type="scientific">Toxoplasma gondii MAS</name>
    <dbReference type="NCBI Taxonomy" id="943118"/>
    <lineage>
        <taxon>Eukaryota</taxon>
        <taxon>Sar</taxon>
        <taxon>Alveolata</taxon>
        <taxon>Apicomplexa</taxon>
        <taxon>Conoidasida</taxon>
        <taxon>Coccidia</taxon>
        <taxon>Eucoccidiorida</taxon>
        <taxon>Eimeriorina</taxon>
        <taxon>Sarcocystidae</taxon>
        <taxon>Toxoplasma</taxon>
    </lineage>
</organism>
<evidence type="ECO:0000313" key="3">
    <source>
        <dbReference type="Proteomes" id="UP000028821"/>
    </source>
</evidence>
<feature type="region of interest" description="Disordered" evidence="1">
    <location>
        <begin position="517"/>
        <end position="582"/>
    </location>
</feature>
<dbReference type="EMBL" id="AEXC02000225">
    <property type="protein sequence ID" value="KFH17621.1"/>
    <property type="molecule type" value="Genomic_DNA"/>
</dbReference>
<feature type="region of interest" description="Disordered" evidence="1">
    <location>
        <begin position="1476"/>
        <end position="1523"/>
    </location>
</feature>
<feature type="region of interest" description="Disordered" evidence="1">
    <location>
        <begin position="597"/>
        <end position="617"/>
    </location>
</feature>
<feature type="compositionally biased region" description="Basic and acidic residues" evidence="1">
    <location>
        <begin position="1504"/>
        <end position="1516"/>
    </location>
</feature>
<feature type="compositionally biased region" description="Pro residues" evidence="1">
    <location>
        <begin position="1898"/>
        <end position="1908"/>
    </location>
</feature>
<feature type="region of interest" description="Disordered" evidence="1">
    <location>
        <begin position="1755"/>
        <end position="1780"/>
    </location>
</feature>
<feature type="compositionally biased region" description="Low complexity" evidence="1">
    <location>
        <begin position="1882"/>
        <end position="1897"/>
    </location>
</feature>
<feature type="region of interest" description="Disordered" evidence="1">
    <location>
        <begin position="1661"/>
        <end position="1700"/>
    </location>
</feature>
<feature type="region of interest" description="Disordered" evidence="1">
    <location>
        <begin position="1"/>
        <end position="41"/>
    </location>
</feature>
<feature type="region of interest" description="Disordered" evidence="1">
    <location>
        <begin position="1805"/>
        <end position="1858"/>
    </location>
</feature>
<feature type="region of interest" description="Disordered" evidence="1">
    <location>
        <begin position="1877"/>
        <end position="1917"/>
    </location>
</feature>
<feature type="region of interest" description="Disordered" evidence="1">
    <location>
        <begin position="441"/>
        <end position="472"/>
    </location>
</feature>
<evidence type="ECO:0000256" key="1">
    <source>
        <dbReference type="SAM" id="MobiDB-lite"/>
    </source>
</evidence>
<feature type="region of interest" description="Disordered" evidence="1">
    <location>
        <begin position="1712"/>
        <end position="1740"/>
    </location>
</feature>
<feature type="compositionally biased region" description="Basic and acidic residues" evidence="1">
    <location>
        <begin position="522"/>
        <end position="535"/>
    </location>
</feature>
<sequence length="1917" mass="199712">MAPDRTANWGLATPPRQPPRGPRPVPSSPCVASTSTFSSDSFSACLERMRRPERCGAKHPDSAAECCIQRANERDGDGASGEQTSLSGETLSPASENAPPSRSSLCLPAAVSTHPGASPSSGAASIFSPSSLGRGAFECVDSRPPQLLAPPGEAAVAAGVLADLRQHFAQLARCLFSQLAKRSGSVEAGSRASLWSDSSMQRRPCASEGRPPGGDRMPGSGQSSGDKAEDVKPQLALANSEKRPEDKEAFRALASVWRDLCREPSITGPRRRSSETPVSPASTFSTQSSVGDTQLLAWSLLRNEDHHAEKELSGAHAASVKKSRDAPTSSSQAAGSEANTEETETGRVKKAGDASLPLAVTNWASSTLAAALDPVAAEEETAFHVERIVNNTESREALAEYATIFAPLFGTDPRDLSTQHGLSALHCVALDLQFLRRAKEVSKDRSDSAPSLVRPLRAAGAAPASPSHTPKAFHAVPGEAEVSPEQTWCSSSCSPRSSRSSLTFAGLDAGASDLRATALSSPREDGSDCEGERRSRTPSGGQGCSRTHDRGPYRTGEDRRGERAEQLREDASKATDATRRVEEILDIPMGAVFARVAGDSRGPEGPEDTPEEGAASGDPLFHFAVRGSHSDDFSALLRCDLAFPEFGRTSPPPAFAALTTRPGPTSLAPEARDRLGTQFPLCLDPSEPDLDAETPDALAASSLFEKEDRDLDGSPFQAPPPELPILDARNHLDGVVESSEEACPGLFSLTVCGGASSASVASECLPGTQEAAGPFLALPTRDAVAPPREGLDGDEGCVGGEKTGVSRPRAVFARCLSPRVTASGSVSLASLAPFGDSAHSFSISELFPLATGRDSGWGRVVDDLPAAASPAFSACAEVEGPAAPAFELPFFARSLHSFALSGGAPAHTLSLAPRRLSAAGTGDSGPLADEEAGGRGRPLRRLLAVAAIRSCPEAVSPSGCRRPRVSVGVAAAVESEPRPGVLCAKRRGRRRRRARAGNEGERREYSHATVEECVGSQRQRLLCEQQPADGGSHRASRVAFDGPAEARTLASQGETPREQVFTLKAESRADDWHSSGVYASDRPRFVASDHFGTQQCGTASRCPCRDASVSPLLHRSPSGAPSQVGGTAGGCGSFAAPQVQGGVPFSASADAAAFVQMPRGPEASNVGTQLVSAGYTAHLERAGGGATGQVNSGVHTPEGEGEGSGSVLSLRSGVCTPGSGSEHSTTATQLSSPSAQAPSDQGSERGDVVHLTSHAYSAGTELGERLVSAPVHLSYPSAVHAPGRPAYGGGEDTVQQRSTCTCGVGELSEEQAASRGASKKRRKGRVSEKAECLTPGEKGEEEARTTGSVSSGGPATAHPVVTIGLVGRPGGVRNLVTPVGSETPLTTGDFSATRVVRLSNKAMELPYVHGVRFEAEAFAWTAKIGSGSRRFLVKKHGFHKSRLCAIEKIQQWRATLSPAALERELREEREIIASLPVDPRCEHAPGPPEEVPSQRSGGSQEEGAAEREGCLEDRNGKRQRTTSVETHFVHPLYTSPVSSVLSASAVAPPAACSQDAAPSSSPYCCLAPDVQCMYTGHHVNASPELVQSQDRLAPGSAVAPSDFFPMQPAYSPLVSAPSAGPHMAFASPAFSGVSSSPVVATHAPPASLPSSNPALCMRASPDQTPSAFPSFSPVSPPHLPHCRAPEKTEPSREEGREEERDRLRFLPAYHQSRLSSMPPSTPAPLSTACASSFPPSELGSRVLEAPSKEPLEVRGMYHDSSEPPAQRALCPTVSPSSDPYASPVAFPSTLASFPVDGQRPQLLPAVQASPGEDNCLSRGDDRGAGRLCAPEGPCGSAGDGRDFDGSAEHSAPLSSNGFPPSLLHSRACVPYHASPAPPGCLPPSSASPAAFASYPQVSPSPAPSPTPVPLSLHFSFE</sequence>
<feature type="compositionally biased region" description="Basic and acidic residues" evidence="1">
    <location>
        <begin position="546"/>
        <end position="582"/>
    </location>
</feature>
<protein>
    <submittedName>
        <fullName evidence="2">AP2 domain transcription factor AP2VIII-1</fullName>
    </submittedName>
</protein>
<feature type="compositionally biased region" description="Basic and acidic residues" evidence="1">
    <location>
        <begin position="1325"/>
        <end position="1344"/>
    </location>
</feature>